<keyword evidence="1" id="KW-1133">Transmembrane helix</keyword>
<dbReference type="EMBL" id="CAJOBC010022595">
    <property type="protein sequence ID" value="CAF4055967.1"/>
    <property type="molecule type" value="Genomic_DNA"/>
</dbReference>
<dbReference type="EMBL" id="CAJOBA010034350">
    <property type="protein sequence ID" value="CAF3983326.1"/>
    <property type="molecule type" value="Genomic_DNA"/>
</dbReference>
<proteinExistence type="predicted"/>
<evidence type="ECO:0000313" key="4">
    <source>
        <dbReference type="EMBL" id="CAF1269359.1"/>
    </source>
</evidence>
<keyword evidence="1" id="KW-0812">Transmembrane</keyword>
<evidence type="ECO:0000313" key="7">
    <source>
        <dbReference type="Proteomes" id="UP000663829"/>
    </source>
</evidence>
<gene>
    <name evidence="4" type="ORF">GPM918_LOCUS27002</name>
    <name evidence="3" type="ORF">OVA965_LOCUS22621</name>
    <name evidence="6" type="ORF">SRO942_LOCUS27261</name>
    <name evidence="5" type="ORF">TMI583_LOCUS23335</name>
</gene>
<dbReference type="PROSITE" id="PS51257">
    <property type="entry name" value="PROKAR_LIPOPROTEIN"/>
    <property type="match status" value="1"/>
</dbReference>
<comment type="caution">
    <text evidence="4">The sequence shown here is derived from an EMBL/GenBank/DDBJ whole genome shotgun (WGS) entry which is preliminary data.</text>
</comment>
<dbReference type="OrthoDB" id="10036685at2759"/>
<dbReference type="Proteomes" id="UP000682733">
    <property type="component" value="Unassembled WGS sequence"/>
</dbReference>
<feature type="chain" id="PRO_5036226983" evidence="2">
    <location>
        <begin position="20"/>
        <end position="192"/>
    </location>
</feature>
<name>A0A815B6A1_9BILA</name>
<dbReference type="EMBL" id="CAJNOK010012825">
    <property type="protein sequence ID" value="CAF1171996.1"/>
    <property type="molecule type" value="Genomic_DNA"/>
</dbReference>
<organism evidence="4 7">
    <name type="scientific">Didymodactylos carnosus</name>
    <dbReference type="NCBI Taxonomy" id="1234261"/>
    <lineage>
        <taxon>Eukaryota</taxon>
        <taxon>Metazoa</taxon>
        <taxon>Spiralia</taxon>
        <taxon>Gnathifera</taxon>
        <taxon>Rotifera</taxon>
        <taxon>Eurotatoria</taxon>
        <taxon>Bdelloidea</taxon>
        <taxon>Philodinida</taxon>
        <taxon>Philodinidae</taxon>
        <taxon>Didymodactylos</taxon>
    </lineage>
</organism>
<sequence length="192" mass="21429">MLIKDWLYFILISVSSCYGLNNTNTTGLLSLNTTTQLPTTVTTIRTTTSLTIPLESTRTTGLVTTNSSTIATSPLPSVSVSTTRSPLSKHTGRRVFFILVGCVITVSLIISMFYTYTVVLNRRGGGDHTRVFSCFRRKFRLFHISPNRGENESRLHLPENQDEALLYDDPYNNVPYADHNSNPYKSLTLAVT</sequence>
<dbReference type="EMBL" id="CAJNOQ010011135">
    <property type="protein sequence ID" value="CAF1269359.1"/>
    <property type="molecule type" value="Genomic_DNA"/>
</dbReference>
<keyword evidence="1" id="KW-0472">Membrane</keyword>
<evidence type="ECO:0000313" key="3">
    <source>
        <dbReference type="EMBL" id="CAF1171996.1"/>
    </source>
</evidence>
<evidence type="ECO:0000313" key="5">
    <source>
        <dbReference type="EMBL" id="CAF3983326.1"/>
    </source>
</evidence>
<evidence type="ECO:0000313" key="6">
    <source>
        <dbReference type="EMBL" id="CAF4055967.1"/>
    </source>
</evidence>
<dbReference type="AlphaFoldDB" id="A0A815B6A1"/>
<dbReference type="Proteomes" id="UP000677228">
    <property type="component" value="Unassembled WGS sequence"/>
</dbReference>
<accession>A0A815B6A1</accession>
<protein>
    <submittedName>
        <fullName evidence="4">Uncharacterized protein</fullName>
    </submittedName>
</protein>
<keyword evidence="2" id="KW-0732">Signal</keyword>
<reference evidence="4" key="1">
    <citation type="submission" date="2021-02" db="EMBL/GenBank/DDBJ databases">
        <authorList>
            <person name="Nowell W R."/>
        </authorList>
    </citation>
    <scope>NUCLEOTIDE SEQUENCE</scope>
</reference>
<feature type="transmembrane region" description="Helical" evidence="1">
    <location>
        <begin position="95"/>
        <end position="120"/>
    </location>
</feature>
<dbReference type="Proteomes" id="UP000681722">
    <property type="component" value="Unassembled WGS sequence"/>
</dbReference>
<keyword evidence="7" id="KW-1185">Reference proteome</keyword>
<evidence type="ECO:0000256" key="2">
    <source>
        <dbReference type="SAM" id="SignalP"/>
    </source>
</evidence>
<feature type="signal peptide" evidence="2">
    <location>
        <begin position="1"/>
        <end position="19"/>
    </location>
</feature>
<dbReference type="Proteomes" id="UP000663829">
    <property type="component" value="Unassembled WGS sequence"/>
</dbReference>
<evidence type="ECO:0000256" key="1">
    <source>
        <dbReference type="SAM" id="Phobius"/>
    </source>
</evidence>